<sequence>MIMHMPHPFTVCRILDTNWPFRTVTARSCTSPDWLRHHVLMHWALRLCPITTKSHAYYSKPFISMLPPRILCSCPEYSFIN</sequence>
<evidence type="ECO:0000313" key="2">
    <source>
        <dbReference type="Proteomes" id="UP000694892"/>
    </source>
</evidence>
<gene>
    <name evidence="1" type="ORF">XELAEV_18032796mg</name>
</gene>
<proteinExistence type="predicted"/>
<dbReference type="EMBL" id="CM004477">
    <property type="protein sequence ID" value="OCT73832.1"/>
    <property type="molecule type" value="Genomic_DNA"/>
</dbReference>
<dbReference type="Proteomes" id="UP000694892">
    <property type="component" value="Chromosome 6S"/>
</dbReference>
<name>A0A974HDF0_XENLA</name>
<protein>
    <submittedName>
        <fullName evidence="1">Uncharacterized protein</fullName>
    </submittedName>
</protein>
<reference evidence="2" key="1">
    <citation type="journal article" date="2016" name="Nature">
        <title>Genome evolution in the allotetraploid frog Xenopus laevis.</title>
        <authorList>
            <person name="Session A.M."/>
            <person name="Uno Y."/>
            <person name="Kwon T."/>
            <person name="Chapman J.A."/>
            <person name="Toyoda A."/>
            <person name="Takahashi S."/>
            <person name="Fukui A."/>
            <person name="Hikosaka A."/>
            <person name="Suzuki A."/>
            <person name="Kondo M."/>
            <person name="van Heeringen S.J."/>
            <person name="Quigley I."/>
            <person name="Heinz S."/>
            <person name="Ogino H."/>
            <person name="Ochi H."/>
            <person name="Hellsten U."/>
            <person name="Lyons J.B."/>
            <person name="Simakov O."/>
            <person name="Putnam N."/>
            <person name="Stites J."/>
            <person name="Kuroki Y."/>
            <person name="Tanaka T."/>
            <person name="Michiue T."/>
            <person name="Watanabe M."/>
            <person name="Bogdanovic O."/>
            <person name="Lister R."/>
            <person name="Georgiou G."/>
            <person name="Paranjpe S.S."/>
            <person name="van Kruijsbergen I."/>
            <person name="Shu S."/>
            <person name="Carlson J."/>
            <person name="Kinoshita T."/>
            <person name="Ohta Y."/>
            <person name="Mawaribuchi S."/>
            <person name="Jenkins J."/>
            <person name="Grimwood J."/>
            <person name="Schmutz J."/>
            <person name="Mitros T."/>
            <person name="Mozaffari S.V."/>
            <person name="Suzuki Y."/>
            <person name="Haramoto Y."/>
            <person name="Yamamoto T.S."/>
            <person name="Takagi C."/>
            <person name="Heald R."/>
            <person name="Miller K."/>
            <person name="Haudenschild C."/>
            <person name="Kitzman J."/>
            <person name="Nakayama T."/>
            <person name="Izutsu Y."/>
            <person name="Robert J."/>
            <person name="Fortriede J."/>
            <person name="Burns K."/>
            <person name="Lotay V."/>
            <person name="Karimi K."/>
            <person name="Yasuoka Y."/>
            <person name="Dichmann D.S."/>
            <person name="Flajnik M.F."/>
            <person name="Houston D.W."/>
            <person name="Shendure J."/>
            <person name="DuPasquier L."/>
            <person name="Vize P.D."/>
            <person name="Zorn A.M."/>
            <person name="Ito M."/>
            <person name="Marcotte E.M."/>
            <person name="Wallingford J.B."/>
            <person name="Ito Y."/>
            <person name="Asashima M."/>
            <person name="Ueno N."/>
            <person name="Matsuda Y."/>
            <person name="Veenstra G.J."/>
            <person name="Fujiyama A."/>
            <person name="Harland R.M."/>
            <person name="Taira M."/>
            <person name="Rokhsar D.S."/>
        </authorList>
    </citation>
    <scope>NUCLEOTIDE SEQUENCE [LARGE SCALE GENOMIC DNA]</scope>
    <source>
        <strain evidence="2">J</strain>
    </source>
</reference>
<dbReference type="AlphaFoldDB" id="A0A974HDF0"/>
<organism evidence="1 2">
    <name type="scientific">Xenopus laevis</name>
    <name type="common">African clawed frog</name>
    <dbReference type="NCBI Taxonomy" id="8355"/>
    <lineage>
        <taxon>Eukaryota</taxon>
        <taxon>Metazoa</taxon>
        <taxon>Chordata</taxon>
        <taxon>Craniata</taxon>
        <taxon>Vertebrata</taxon>
        <taxon>Euteleostomi</taxon>
        <taxon>Amphibia</taxon>
        <taxon>Batrachia</taxon>
        <taxon>Anura</taxon>
        <taxon>Pipoidea</taxon>
        <taxon>Pipidae</taxon>
        <taxon>Xenopodinae</taxon>
        <taxon>Xenopus</taxon>
        <taxon>Xenopus</taxon>
    </lineage>
</organism>
<evidence type="ECO:0000313" key="1">
    <source>
        <dbReference type="EMBL" id="OCT73832.1"/>
    </source>
</evidence>
<accession>A0A974HDF0</accession>